<dbReference type="Gene3D" id="1.10.760.10">
    <property type="entry name" value="Cytochrome c-like domain"/>
    <property type="match status" value="2"/>
</dbReference>
<dbReference type="FunCoup" id="A0A259TY60">
    <property type="interactions" value="116"/>
</dbReference>
<dbReference type="AlphaFoldDB" id="A0A259TY60"/>
<proteinExistence type="predicted"/>
<dbReference type="InterPro" id="IPR036909">
    <property type="entry name" value="Cyt_c-like_dom_sf"/>
</dbReference>
<feature type="domain" description="Cytochrome c" evidence="9">
    <location>
        <begin position="226"/>
        <end position="351"/>
    </location>
</feature>
<dbReference type="EMBL" id="MQWB01000001">
    <property type="protein sequence ID" value="OZC02557.1"/>
    <property type="molecule type" value="Genomic_DNA"/>
</dbReference>
<evidence type="ECO:0000256" key="2">
    <source>
        <dbReference type="ARBA" id="ARBA00022617"/>
    </source>
</evidence>
<dbReference type="GO" id="GO:0004130">
    <property type="term" value="F:cytochrome-c peroxidase activity"/>
    <property type="evidence" value="ECO:0007669"/>
    <property type="project" value="TreeGrafter"/>
</dbReference>
<dbReference type="NCBIfam" id="TIGR04183">
    <property type="entry name" value="Por_Secre_tail"/>
    <property type="match status" value="1"/>
</dbReference>
<keyword evidence="11" id="KW-1185">Reference proteome</keyword>
<evidence type="ECO:0000313" key="11">
    <source>
        <dbReference type="Proteomes" id="UP000216446"/>
    </source>
</evidence>
<dbReference type="InterPro" id="IPR004852">
    <property type="entry name" value="Di-haem_cyt_c_peroxidsae"/>
</dbReference>
<gene>
    <name evidence="10" type="ORF">BSZ36_05940</name>
</gene>
<comment type="subcellular location">
    <subcellularLocation>
        <location evidence="1">Cell envelope</location>
    </subcellularLocation>
</comment>
<keyword evidence="3 7" id="KW-0479">Metal-binding</keyword>
<feature type="region of interest" description="Disordered" evidence="8">
    <location>
        <begin position="361"/>
        <end position="387"/>
    </location>
</feature>
<keyword evidence="4" id="KW-0732">Signal</keyword>
<dbReference type="GO" id="GO:0046872">
    <property type="term" value="F:metal ion binding"/>
    <property type="evidence" value="ECO:0007669"/>
    <property type="project" value="UniProtKB-KW"/>
</dbReference>
<evidence type="ECO:0000256" key="8">
    <source>
        <dbReference type="SAM" id="MobiDB-lite"/>
    </source>
</evidence>
<keyword evidence="5" id="KW-0560">Oxidoreductase</keyword>
<dbReference type="PROSITE" id="PS51007">
    <property type="entry name" value="CYTC"/>
    <property type="match status" value="1"/>
</dbReference>
<keyword evidence="2 7" id="KW-0349">Heme</keyword>
<organism evidence="10 11">
    <name type="scientific">Rubricoccus marinus</name>
    <dbReference type="NCBI Taxonomy" id="716817"/>
    <lineage>
        <taxon>Bacteria</taxon>
        <taxon>Pseudomonadati</taxon>
        <taxon>Rhodothermota</taxon>
        <taxon>Rhodothermia</taxon>
        <taxon>Rhodothermales</taxon>
        <taxon>Rubricoccaceae</taxon>
        <taxon>Rubricoccus</taxon>
    </lineage>
</organism>
<dbReference type="PANTHER" id="PTHR30600">
    <property type="entry name" value="CYTOCHROME C PEROXIDASE-RELATED"/>
    <property type="match status" value="1"/>
</dbReference>
<evidence type="ECO:0000256" key="6">
    <source>
        <dbReference type="ARBA" id="ARBA00023004"/>
    </source>
</evidence>
<evidence type="ECO:0000256" key="7">
    <source>
        <dbReference type="PROSITE-ProRule" id="PRU00433"/>
    </source>
</evidence>
<keyword evidence="6 7" id="KW-0408">Iron</keyword>
<reference evidence="10 11" key="1">
    <citation type="submission" date="2016-11" db="EMBL/GenBank/DDBJ databases">
        <title>Study of marine rhodopsin-containing bacteria.</title>
        <authorList>
            <person name="Yoshizawa S."/>
            <person name="Kumagai Y."/>
            <person name="Kogure K."/>
        </authorList>
    </citation>
    <scope>NUCLEOTIDE SEQUENCE [LARGE SCALE GENOMIC DNA]</scope>
    <source>
        <strain evidence="10 11">SG-29</strain>
    </source>
</reference>
<dbReference type="PANTHER" id="PTHR30600:SF10">
    <property type="entry name" value="BLL6722 PROTEIN"/>
    <property type="match status" value="1"/>
</dbReference>
<dbReference type="Pfam" id="PF03150">
    <property type="entry name" value="CCP_MauG"/>
    <property type="match status" value="1"/>
</dbReference>
<name>A0A259TY60_9BACT</name>
<protein>
    <recommendedName>
        <fullName evidence="9">Cytochrome c domain-containing protein</fullName>
    </recommendedName>
</protein>
<dbReference type="InterPro" id="IPR051395">
    <property type="entry name" value="Cytochrome_c_Peroxidase/MauG"/>
</dbReference>
<dbReference type="GO" id="GO:0020037">
    <property type="term" value="F:heme binding"/>
    <property type="evidence" value="ECO:0007669"/>
    <property type="project" value="InterPro"/>
</dbReference>
<dbReference type="GO" id="GO:0009055">
    <property type="term" value="F:electron transfer activity"/>
    <property type="evidence" value="ECO:0007669"/>
    <property type="project" value="InterPro"/>
</dbReference>
<dbReference type="InterPro" id="IPR026444">
    <property type="entry name" value="Secre_tail"/>
</dbReference>
<evidence type="ECO:0000256" key="4">
    <source>
        <dbReference type="ARBA" id="ARBA00022729"/>
    </source>
</evidence>
<dbReference type="InParanoid" id="A0A259TY60"/>
<dbReference type="Proteomes" id="UP000216446">
    <property type="component" value="Unassembled WGS sequence"/>
</dbReference>
<comment type="caution">
    <text evidence="10">The sequence shown here is derived from an EMBL/GenBank/DDBJ whole genome shotgun (WGS) entry which is preliminary data.</text>
</comment>
<dbReference type="SUPFAM" id="SSF46626">
    <property type="entry name" value="Cytochrome c"/>
    <property type="match status" value="2"/>
</dbReference>
<dbReference type="GO" id="GO:0030313">
    <property type="term" value="C:cell envelope"/>
    <property type="evidence" value="ECO:0007669"/>
    <property type="project" value="UniProtKB-SubCell"/>
</dbReference>
<evidence type="ECO:0000313" key="10">
    <source>
        <dbReference type="EMBL" id="OZC02557.1"/>
    </source>
</evidence>
<sequence>MIRAALTLLTSGAVLLAAFSSRVVQEPDLPETPLEYADIPLPAHLTITPVRALDNTPEDNPITNAGATLGRVLFYDTRLSDNLTVSCGTCHRAENGFSDPRPKSVGLHGSETPRHSMGLAFARYYGSGAMFWDERSATLEEQVLVPIEDPVEMGLSLDVLTARLDAEPFYADLFTAAFGSPEASGDRIARALAQFVRSMVAADSRYDRARAATPGRPDPPLAGFTAAENRGLGVFTRAGRCNTCHLGDLFVGDIPRNNGLDAVTTDPGAGGGRFKAPSLRNVGLTAPYMHDGRFATLEEVVEHYDSGVQDHPQLDARLRAFSPTGNANPPRRLGLSDQEKADLVAFLHTLTDVDFTTDERWQDPFRPSTATAAPEASRLRLDAPSPNPASGATAFRFALGAPGPVALEVFDARGRRVAMLANGNRAAGEHTVRLNAAPLAPGAYVARLRTGGESRSVRFAVAR</sequence>
<evidence type="ECO:0000256" key="3">
    <source>
        <dbReference type="ARBA" id="ARBA00022723"/>
    </source>
</evidence>
<dbReference type="RefSeq" id="WP_179271044.1">
    <property type="nucleotide sequence ID" value="NZ_MQWB01000001.1"/>
</dbReference>
<evidence type="ECO:0000256" key="5">
    <source>
        <dbReference type="ARBA" id="ARBA00023002"/>
    </source>
</evidence>
<accession>A0A259TY60</accession>
<evidence type="ECO:0000256" key="1">
    <source>
        <dbReference type="ARBA" id="ARBA00004196"/>
    </source>
</evidence>
<dbReference type="InterPro" id="IPR009056">
    <property type="entry name" value="Cyt_c-like_dom"/>
</dbReference>
<evidence type="ECO:0000259" key="9">
    <source>
        <dbReference type="PROSITE" id="PS51007"/>
    </source>
</evidence>